<evidence type="ECO:0008006" key="4">
    <source>
        <dbReference type="Google" id="ProtNLM"/>
    </source>
</evidence>
<keyword evidence="1" id="KW-1133">Transmembrane helix</keyword>
<keyword evidence="1" id="KW-0472">Membrane</keyword>
<evidence type="ECO:0000256" key="1">
    <source>
        <dbReference type="SAM" id="Phobius"/>
    </source>
</evidence>
<sequence length="122" mass="12827">MRVDDRRGGPAAAVGVRRAVGTIINLLAVTVRLIGLAAAAILLVRIGLAFVPVNPGNVIVEWIVKFADIIVWGFRDLFLPTDPRIGLVANYGLAAVFWMAVGLIAAGLLSGLGLRVAGRSRS</sequence>
<evidence type="ECO:0000313" key="2">
    <source>
        <dbReference type="EMBL" id="MDT0352462.1"/>
    </source>
</evidence>
<gene>
    <name evidence="2" type="ORF">RM445_23315</name>
</gene>
<keyword evidence="3" id="KW-1185">Reference proteome</keyword>
<feature type="transmembrane region" description="Helical" evidence="1">
    <location>
        <begin position="95"/>
        <end position="117"/>
    </location>
</feature>
<evidence type="ECO:0000313" key="3">
    <source>
        <dbReference type="Proteomes" id="UP001183202"/>
    </source>
</evidence>
<dbReference type="RefSeq" id="WP_311558966.1">
    <property type="nucleotide sequence ID" value="NZ_JAVREJ010000018.1"/>
</dbReference>
<feature type="transmembrane region" description="Helical" evidence="1">
    <location>
        <begin position="20"/>
        <end position="44"/>
    </location>
</feature>
<dbReference type="EMBL" id="JAVREJ010000018">
    <property type="protein sequence ID" value="MDT0352462.1"/>
    <property type="molecule type" value="Genomic_DNA"/>
</dbReference>
<reference evidence="3" key="1">
    <citation type="submission" date="2023-07" db="EMBL/GenBank/DDBJ databases">
        <title>30 novel species of actinomycetes from the DSMZ collection.</title>
        <authorList>
            <person name="Nouioui I."/>
        </authorList>
    </citation>
    <scope>NUCLEOTIDE SEQUENCE [LARGE SCALE GENOMIC DNA]</scope>
    <source>
        <strain evidence="3">DSM 45834</strain>
    </source>
</reference>
<keyword evidence="1" id="KW-0812">Transmembrane</keyword>
<comment type="caution">
    <text evidence="2">The sequence shown here is derived from an EMBL/GenBank/DDBJ whole genome shotgun (WGS) entry which is preliminary data.</text>
</comment>
<organism evidence="2 3">
    <name type="scientific">Pseudonocardia charpentierae</name>
    <dbReference type="NCBI Taxonomy" id="3075545"/>
    <lineage>
        <taxon>Bacteria</taxon>
        <taxon>Bacillati</taxon>
        <taxon>Actinomycetota</taxon>
        <taxon>Actinomycetes</taxon>
        <taxon>Pseudonocardiales</taxon>
        <taxon>Pseudonocardiaceae</taxon>
        <taxon>Pseudonocardia</taxon>
    </lineage>
</organism>
<accession>A0ABU2NES4</accession>
<name>A0ABU2NES4_9PSEU</name>
<protein>
    <recommendedName>
        <fullName evidence="4">YggT family protein</fullName>
    </recommendedName>
</protein>
<proteinExistence type="predicted"/>
<dbReference type="Proteomes" id="UP001183202">
    <property type="component" value="Unassembled WGS sequence"/>
</dbReference>